<dbReference type="GO" id="GO:0016887">
    <property type="term" value="F:ATP hydrolysis activity"/>
    <property type="evidence" value="ECO:0007669"/>
    <property type="project" value="InterPro"/>
</dbReference>
<sequence>MQRFKELFKLVKGNWGLFIFVVILAIFHRLTYSYVPLFSELLLQKLELKLKPSADLNIVNLPNFILDFVDKNTEIINVVISIIIMMLVWQFVRYLTLYFESRAKGLLSENVAKKSRVNSYDHIQNLSYEYHNNADSGDLIQRVTSDIDTTTSFVSYRIMDAIGLVASLVSGAFQMYYVNETIMWISLAVIPITALSSIIYFTKIDKLFTDVEEKESKLMVVIQENVSASRVVRAFANEKYEIEKLETKNKEYRESEIKASRVVAIYWGFMDFLMMVQFLVVLLFGIHFSRQGTMSVSSISSALMLAGMLIWPVRGLGRIINDFGKSLVAAGRLSAIMNEKSEYENDGVLNPEIHGHIVFKDVNFKFNNTDKYLLENISFEILPGETVAIIGKTGSGKTTIVNLLLKMYDYEGSITIDGVELREIKKRYLRSNIGTVLQDPFLYSKTVYENIAIANPNASKEKIFEASRIAALEKDIKTFQNGYETIVGEQGTTLSGGQKQRVAIARILVTDKPIIIFDDALSALDNKTDLDIRKALKETKNEQTNIIITHRMTTAKEADKIIVINNGTIENIGTHKELSKKAGLYSNLWKIQGKLEEEFLSMLKDGEKNAEL</sequence>
<dbReference type="EC" id="3.6.3.-" evidence="13"/>
<dbReference type="FunFam" id="3.40.50.300:FF:000221">
    <property type="entry name" value="Multidrug ABC transporter ATP-binding protein"/>
    <property type="match status" value="1"/>
</dbReference>
<proteinExistence type="inferred from homology"/>
<evidence type="ECO:0000256" key="6">
    <source>
        <dbReference type="ARBA" id="ARBA00022741"/>
    </source>
</evidence>
<dbReference type="InterPro" id="IPR027417">
    <property type="entry name" value="P-loop_NTPase"/>
</dbReference>
<feature type="transmembrane region" description="Helical" evidence="10">
    <location>
        <begin position="75"/>
        <end position="95"/>
    </location>
</feature>
<reference evidence="13 14" key="1">
    <citation type="submission" date="2019-01" db="EMBL/GenBank/DDBJ databases">
        <authorList>
            <consortium name="Pathogen Informatics"/>
        </authorList>
    </citation>
    <scope>NUCLEOTIDE SEQUENCE [LARGE SCALE GENOMIC DNA]</scope>
    <source>
        <strain evidence="13 14">NCTC10138</strain>
    </source>
</reference>
<dbReference type="CDD" id="cd18542">
    <property type="entry name" value="ABC_6TM_YknU_like"/>
    <property type="match status" value="1"/>
</dbReference>
<feature type="domain" description="ABC transporter" evidence="11">
    <location>
        <begin position="357"/>
        <end position="591"/>
    </location>
</feature>
<dbReference type="InterPro" id="IPR039421">
    <property type="entry name" value="Type_1_exporter"/>
</dbReference>
<keyword evidence="7" id="KW-0067">ATP-binding</keyword>
<dbReference type="GO" id="GO:0005524">
    <property type="term" value="F:ATP binding"/>
    <property type="evidence" value="ECO:0007669"/>
    <property type="project" value="UniProtKB-KW"/>
</dbReference>
<dbReference type="InterPro" id="IPR003593">
    <property type="entry name" value="AAA+_ATPase"/>
</dbReference>
<evidence type="ECO:0000256" key="1">
    <source>
        <dbReference type="ARBA" id="ARBA00004651"/>
    </source>
</evidence>
<dbReference type="InterPro" id="IPR011527">
    <property type="entry name" value="ABC1_TM_dom"/>
</dbReference>
<evidence type="ECO:0000256" key="5">
    <source>
        <dbReference type="ARBA" id="ARBA00022692"/>
    </source>
</evidence>
<keyword evidence="5 10" id="KW-0812">Transmembrane</keyword>
<protein>
    <submittedName>
        <fullName evidence="13">ABC-type multidrug/protein/lipid transport system ATPase component</fullName>
        <ecNumber evidence="13">3.6.3.-</ecNumber>
    </submittedName>
</protein>
<keyword evidence="9 10" id="KW-0472">Membrane</keyword>
<dbReference type="SUPFAM" id="SSF90123">
    <property type="entry name" value="ABC transporter transmembrane region"/>
    <property type="match status" value="1"/>
</dbReference>
<evidence type="ECO:0000259" key="11">
    <source>
        <dbReference type="PROSITE" id="PS50893"/>
    </source>
</evidence>
<dbReference type="PROSITE" id="PS50893">
    <property type="entry name" value="ABC_TRANSPORTER_2"/>
    <property type="match status" value="1"/>
</dbReference>
<evidence type="ECO:0000256" key="2">
    <source>
        <dbReference type="ARBA" id="ARBA00005417"/>
    </source>
</evidence>
<dbReference type="STRING" id="1278311.GCA_000428705_00128"/>
<evidence type="ECO:0000256" key="7">
    <source>
        <dbReference type="ARBA" id="ARBA00022840"/>
    </source>
</evidence>
<keyword evidence="4" id="KW-1003">Cell membrane</keyword>
<evidence type="ECO:0000256" key="3">
    <source>
        <dbReference type="ARBA" id="ARBA00022448"/>
    </source>
</evidence>
<dbReference type="PANTHER" id="PTHR43394:SF1">
    <property type="entry name" value="ATP-BINDING CASSETTE SUB-FAMILY B MEMBER 10, MITOCHONDRIAL"/>
    <property type="match status" value="1"/>
</dbReference>
<feature type="domain" description="ABC transmembrane type-1" evidence="12">
    <location>
        <begin position="19"/>
        <end position="325"/>
    </location>
</feature>
<evidence type="ECO:0000259" key="12">
    <source>
        <dbReference type="PROSITE" id="PS50929"/>
    </source>
</evidence>
<feature type="transmembrane region" description="Helical" evidence="10">
    <location>
        <begin position="158"/>
        <end position="176"/>
    </location>
</feature>
<dbReference type="EMBL" id="LR215048">
    <property type="protein sequence ID" value="VEU81046.1"/>
    <property type="molecule type" value="Genomic_DNA"/>
</dbReference>
<keyword evidence="3" id="KW-0813">Transport</keyword>
<dbReference type="SMART" id="SM00382">
    <property type="entry name" value="AAA"/>
    <property type="match status" value="1"/>
</dbReference>
<organism evidence="13 14">
    <name type="scientific">Haploplasma axanthum</name>
    <name type="common">Acholeplasma axanthum</name>
    <dbReference type="NCBI Taxonomy" id="29552"/>
    <lineage>
        <taxon>Bacteria</taxon>
        <taxon>Bacillati</taxon>
        <taxon>Mycoplasmatota</taxon>
        <taxon>Mollicutes</taxon>
        <taxon>Acholeplasmatales</taxon>
        <taxon>Acholeplasmataceae</taxon>
        <taxon>Haploplasma</taxon>
    </lineage>
</organism>
<keyword evidence="13" id="KW-0378">Hydrolase</keyword>
<gene>
    <name evidence="13" type="primary">mldB1_17</name>
    <name evidence="13" type="ORF">NCTC10138_01437</name>
</gene>
<dbReference type="GO" id="GO:0015421">
    <property type="term" value="F:ABC-type oligopeptide transporter activity"/>
    <property type="evidence" value="ECO:0007669"/>
    <property type="project" value="TreeGrafter"/>
</dbReference>
<feature type="transmembrane region" description="Helical" evidence="10">
    <location>
        <begin position="182"/>
        <end position="201"/>
    </location>
</feature>
<dbReference type="Proteomes" id="UP000289841">
    <property type="component" value="Chromosome"/>
</dbReference>
<evidence type="ECO:0000256" key="9">
    <source>
        <dbReference type="ARBA" id="ARBA00023136"/>
    </source>
</evidence>
<dbReference type="InterPro" id="IPR003439">
    <property type="entry name" value="ABC_transporter-like_ATP-bd"/>
</dbReference>
<dbReference type="SUPFAM" id="SSF52540">
    <property type="entry name" value="P-loop containing nucleoside triphosphate hydrolases"/>
    <property type="match status" value="1"/>
</dbReference>
<dbReference type="InterPro" id="IPR036640">
    <property type="entry name" value="ABC1_TM_sf"/>
</dbReference>
<dbReference type="GO" id="GO:0005886">
    <property type="term" value="C:plasma membrane"/>
    <property type="evidence" value="ECO:0007669"/>
    <property type="project" value="UniProtKB-SubCell"/>
</dbReference>
<evidence type="ECO:0000256" key="4">
    <source>
        <dbReference type="ARBA" id="ARBA00022475"/>
    </source>
</evidence>
<dbReference type="KEGG" id="aaxa:NCTC10138_01437"/>
<dbReference type="PROSITE" id="PS00211">
    <property type="entry name" value="ABC_TRANSPORTER_1"/>
    <property type="match status" value="1"/>
</dbReference>
<evidence type="ECO:0000313" key="14">
    <source>
        <dbReference type="Proteomes" id="UP000289841"/>
    </source>
</evidence>
<feature type="transmembrane region" description="Helical" evidence="10">
    <location>
        <begin position="263"/>
        <end position="286"/>
    </location>
</feature>
<evidence type="ECO:0000256" key="10">
    <source>
        <dbReference type="SAM" id="Phobius"/>
    </source>
</evidence>
<comment type="similarity">
    <text evidence="2">Belongs to the ABC transporter superfamily.</text>
</comment>
<feature type="transmembrane region" description="Helical" evidence="10">
    <location>
        <begin position="15"/>
        <end position="35"/>
    </location>
</feature>
<dbReference type="InterPro" id="IPR017871">
    <property type="entry name" value="ABC_transporter-like_CS"/>
</dbReference>
<comment type="subcellular location">
    <subcellularLocation>
        <location evidence="1">Cell membrane</location>
        <topology evidence="1">Multi-pass membrane protein</topology>
    </subcellularLocation>
</comment>
<keyword evidence="8 10" id="KW-1133">Transmembrane helix</keyword>
<keyword evidence="14" id="KW-1185">Reference proteome</keyword>
<dbReference type="Gene3D" id="1.20.1560.10">
    <property type="entry name" value="ABC transporter type 1, transmembrane domain"/>
    <property type="match status" value="1"/>
</dbReference>
<dbReference type="AlphaFoldDB" id="A0A449BF34"/>
<dbReference type="Pfam" id="PF00005">
    <property type="entry name" value="ABC_tran"/>
    <property type="match status" value="1"/>
</dbReference>
<keyword evidence="6" id="KW-0547">Nucleotide-binding</keyword>
<dbReference type="Gene3D" id="3.40.50.300">
    <property type="entry name" value="P-loop containing nucleotide triphosphate hydrolases"/>
    <property type="match status" value="1"/>
</dbReference>
<evidence type="ECO:0000313" key="13">
    <source>
        <dbReference type="EMBL" id="VEU81046.1"/>
    </source>
</evidence>
<evidence type="ECO:0000256" key="8">
    <source>
        <dbReference type="ARBA" id="ARBA00022989"/>
    </source>
</evidence>
<accession>A0A449BF34</accession>
<dbReference type="PANTHER" id="PTHR43394">
    <property type="entry name" value="ATP-DEPENDENT PERMEASE MDL1, MITOCHONDRIAL"/>
    <property type="match status" value="1"/>
</dbReference>
<dbReference type="PROSITE" id="PS50929">
    <property type="entry name" value="ABC_TM1F"/>
    <property type="match status" value="1"/>
</dbReference>
<dbReference type="Pfam" id="PF00664">
    <property type="entry name" value="ABC_membrane"/>
    <property type="match status" value="1"/>
</dbReference>
<name>A0A449BF34_HAPAX</name>
<dbReference type="RefSeq" id="WP_052589633.1">
    <property type="nucleotide sequence ID" value="NZ_LR215048.1"/>
</dbReference>